<keyword evidence="1" id="KW-0694">RNA-binding</keyword>
<dbReference type="GO" id="GO:0003723">
    <property type="term" value="F:RNA binding"/>
    <property type="evidence" value="ECO:0007669"/>
    <property type="project" value="UniProtKB-KW"/>
</dbReference>
<dbReference type="InterPro" id="IPR012677">
    <property type="entry name" value="Nucleotide-bd_a/b_plait_sf"/>
</dbReference>
<dbReference type="SUPFAM" id="SSF54928">
    <property type="entry name" value="RNA-binding domain, RBD"/>
    <property type="match status" value="1"/>
</dbReference>
<dbReference type="InterPro" id="IPR035979">
    <property type="entry name" value="RBD_domain_sf"/>
</dbReference>
<sequence>MESHKLYVGNINHSMTEEELREIFSGFGNLTDIKYIRDRGFGFVTFDTLEGAEQAREALAGKEFEGRTLRVEDARPIYQNERRP</sequence>
<accession>A0A9Q4KU15</accession>
<dbReference type="RefSeq" id="WP_274925418.1">
    <property type="nucleotide sequence ID" value="NZ_JAKELO010000002.1"/>
</dbReference>
<dbReference type="CDD" id="cd00590">
    <property type="entry name" value="RRM_SF"/>
    <property type="match status" value="1"/>
</dbReference>
<dbReference type="InterPro" id="IPR000504">
    <property type="entry name" value="RRM_dom"/>
</dbReference>
<name>A0A9Q4KU15_9EURY</name>
<gene>
    <name evidence="3" type="ORF">L0665_09330</name>
</gene>
<dbReference type="InterPro" id="IPR052462">
    <property type="entry name" value="SLIRP/GR-RBP-like"/>
</dbReference>
<evidence type="ECO:0000259" key="2">
    <source>
        <dbReference type="PROSITE" id="PS50102"/>
    </source>
</evidence>
<organism evidence="3 4">
    <name type="scientific">Methanogenium marinum</name>
    <dbReference type="NCBI Taxonomy" id="348610"/>
    <lineage>
        <taxon>Archaea</taxon>
        <taxon>Methanobacteriati</taxon>
        <taxon>Methanobacteriota</taxon>
        <taxon>Stenosarchaea group</taxon>
        <taxon>Methanomicrobia</taxon>
        <taxon>Methanomicrobiales</taxon>
        <taxon>Methanomicrobiaceae</taxon>
        <taxon>Methanogenium</taxon>
    </lineage>
</organism>
<dbReference type="SMART" id="SM00360">
    <property type="entry name" value="RRM"/>
    <property type="match status" value="1"/>
</dbReference>
<feature type="domain" description="RRM" evidence="2">
    <location>
        <begin position="4"/>
        <end position="76"/>
    </location>
</feature>
<dbReference type="Gene3D" id="3.30.70.330">
    <property type="match status" value="1"/>
</dbReference>
<proteinExistence type="predicted"/>
<comment type="caution">
    <text evidence="3">The sequence shown here is derived from an EMBL/GenBank/DDBJ whole genome shotgun (WGS) entry which is preliminary data.</text>
</comment>
<evidence type="ECO:0000313" key="4">
    <source>
        <dbReference type="Proteomes" id="UP001143747"/>
    </source>
</evidence>
<dbReference type="AlphaFoldDB" id="A0A9Q4KU15"/>
<evidence type="ECO:0000256" key="1">
    <source>
        <dbReference type="ARBA" id="ARBA00022884"/>
    </source>
</evidence>
<keyword evidence="4" id="KW-1185">Reference proteome</keyword>
<dbReference type="EMBL" id="JAKELO010000002">
    <property type="protein sequence ID" value="MDE4908807.1"/>
    <property type="molecule type" value="Genomic_DNA"/>
</dbReference>
<dbReference type="PROSITE" id="PS50102">
    <property type="entry name" value="RRM"/>
    <property type="match status" value="1"/>
</dbReference>
<evidence type="ECO:0000313" key="3">
    <source>
        <dbReference type="EMBL" id="MDE4908807.1"/>
    </source>
</evidence>
<dbReference type="PANTHER" id="PTHR48027">
    <property type="entry name" value="HETEROGENEOUS NUCLEAR RIBONUCLEOPROTEIN 87F-RELATED"/>
    <property type="match status" value="1"/>
</dbReference>
<dbReference type="Pfam" id="PF00076">
    <property type="entry name" value="RRM_1"/>
    <property type="match status" value="1"/>
</dbReference>
<dbReference type="Proteomes" id="UP001143747">
    <property type="component" value="Unassembled WGS sequence"/>
</dbReference>
<reference evidence="3" key="1">
    <citation type="submission" date="2022-01" db="EMBL/GenBank/DDBJ databases">
        <title>Draft genome of Methanogenium marinum DSM 15558.</title>
        <authorList>
            <person name="Chen S.-C."/>
            <person name="You Y.-T."/>
        </authorList>
    </citation>
    <scope>NUCLEOTIDE SEQUENCE</scope>
    <source>
        <strain evidence="3">DSM 15558</strain>
    </source>
</reference>
<protein>
    <submittedName>
        <fullName evidence="3">RNA-binding protein</fullName>
    </submittedName>
</protein>